<dbReference type="STRING" id="425104.Ssed_0555"/>
<feature type="transmembrane region" description="Helical" evidence="1">
    <location>
        <begin position="12"/>
        <end position="38"/>
    </location>
</feature>
<dbReference type="RefSeq" id="WP_012140904.1">
    <property type="nucleotide sequence ID" value="NC_009831.1"/>
</dbReference>
<organism evidence="2 3">
    <name type="scientific">Shewanella sediminis (strain HAW-EB3)</name>
    <dbReference type="NCBI Taxonomy" id="425104"/>
    <lineage>
        <taxon>Bacteria</taxon>
        <taxon>Pseudomonadati</taxon>
        <taxon>Pseudomonadota</taxon>
        <taxon>Gammaproteobacteria</taxon>
        <taxon>Alteromonadales</taxon>
        <taxon>Shewanellaceae</taxon>
        <taxon>Shewanella</taxon>
    </lineage>
</organism>
<dbReference type="Proteomes" id="UP000002015">
    <property type="component" value="Chromosome"/>
</dbReference>
<dbReference type="OrthoDB" id="9788802at2"/>
<evidence type="ECO:0000313" key="2">
    <source>
        <dbReference type="EMBL" id="ABV35167.1"/>
    </source>
</evidence>
<dbReference type="NCBIfam" id="TIGR02532">
    <property type="entry name" value="IV_pilin_GFxxxE"/>
    <property type="match status" value="1"/>
</dbReference>
<name>A8FQP4_SHESH</name>
<gene>
    <name evidence="2" type="ordered locus">Ssed_0555</name>
</gene>
<evidence type="ECO:0000256" key="1">
    <source>
        <dbReference type="SAM" id="Phobius"/>
    </source>
</evidence>
<reference evidence="2 3" key="1">
    <citation type="submission" date="2007-08" db="EMBL/GenBank/DDBJ databases">
        <title>Complete sequence of Shewanella sediminis HAW-EB3.</title>
        <authorList>
            <consortium name="US DOE Joint Genome Institute"/>
            <person name="Copeland A."/>
            <person name="Lucas S."/>
            <person name="Lapidus A."/>
            <person name="Barry K."/>
            <person name="Glavina del Rio T."/>
            <person name="Dalin E."/>
            <person name="Tice H."/>
            <person name="Pitluck S."/>
            <person name="Chertkov O."/>
            <person name="Brettin T."/>
            <person name="Bruce D."/>
            <person name="Detter J.C."/>
            <person name="Han C."/>
            <person name="Schmutz J."/>
            <person name="Larimer F."/>
            <person name="Land M."/>
            <person name="Hauser L."/>
            <person name="Kyrpides N."/>
            <person name="Kim E."/>
            <person name="Zhao J.-S."/>
            <person name="Richardson P."/>
        </authorList>
    </citation>
    <scope>NUCLEOTIDE SEQUENCE [LARGE SCALE GENOMIC DNA]</scope>
    <source>
        <strain evidence="2 3">HAW-EB3</strain>
    </source>
</reference>
<dbReference type="InterPro" id="IPR012902">
    <property type="entry name" value="N_methyl_site"/>
</dbReference>
<keyword evidence="1" id="KW-0472">Membrane</keyword>
<keyword evidence="3" id="KW-1185">Reference proteome</keyword>
<dbReference type="HOGENOM" id="CLU_080973_1_0_6"/>
<proteinExistence type="predicted"/>
<sequence length="269" mass="29653">MSGLRQLRKSDGFTLVEMVMVIIILGILVLGVSSFVIIGTRIFVESTSVDQVLSQSRFAIERMTREIRNAVPNSLRVTNTATYQCMEFMPIQGSASYIDLPIAPEAASETGSIITPSQGINNTHRMLVYPLTPAHIYEADPTSSEGRLLDIEKVEGNTVTFDRAVRISEASPRNRYFMVNNAVSYCFFTNGDVRRYEGYSMFNTAQPAPADMGDGVLMAEGVVTGTGTWPINYTPGSLTNNAVVQLTPTFMVNGQEFQYQHQVQVVNVP</sequence>
<dbReference type="eggNOG" id="COG4968">
    <property type="taxonomic scope" value="Bacteria"/>
</dbReference>
<accession>A8FQP4</accession>
<dbReference type="KEGG" id="sse:Ssed_0555"/>
<dbReference type="EMBL" id="CP000821">
    <property type="protein sequence ID" value="ABV35167.1"/>
    <property type="molecule type" value="Genomic_DNA"/>
</dbReference>
<dbReference type="Pfam" id="PF07963">
    <property type="entry name" value="N_methyl"/>
    <property type="match status" value="1"/>
</dbReference>
<dbReference type="AlphaFoldDB" id="A8FQP4"/>
<protein>
    <submittedName>
        <fullName evidence="2">Methylation site containing protein</fullName>
    </submittedName>
</protein>
<keyword evidence="1" id="KW-0812">Transmembrane</keyword>
<keyword evidence="1" id="KW-1133">Transmembrane helix</keyword>
<evidence type="ECO:0000313" key="3">
    <source>
        <dbReference type="Proteomes" id="UP000002015"/>
    </source>
</evidence>